<comment type="caution">
    <text evidence="2">The sequence shown here is derived from an EMBL/GenBank/DDBJ whole genome shotgun (WGS) entry which is preliminary data.</text>
</comment>
<evidence type="ECO:0000256" key="1">
    <source>
        <dbReference type="SAM" id="MobiDB-lite"/>
    </source>
</evidence>
<evidence type="ECO:0000313" key="2">
    <source>
        <dbReference type="EMBL" id="GFA29950.1"/>
    </source>
</evidence>
<accession>A0A699JEY2</accession>
<protein>
    <submittedName>
        <fullName evidence="2">Uncharacterized protein</fullName>
    </submittedName>
</protein>
<organism evidence="2">
    <name type="scientific">Tanacetum cinerariifolium</name>
    <name type="common">Dalmatian daisy</name>
    <name type="synonym">Chrysanthemum cinerariifolium</name>
    <dbReference type="NCBI Taxonomy" id="118510"/>
    <lineage>
        <taxon>Eukaryota</taxon>
        <taxon>Viridiplantae</taxon>
        <taxon>Streptophyta</taxon>
        <taxon>Embryophyta</taxon>
        <taxon>Tracheophyta</taxon>
        <taxon>Spermatophyta</taxon>
        <taxon>Magnoliopsida</taxon>
        <taxon>eudicotyledons</taxon>
        <taxon>Gunneridae</taxon>
        <taxon>Pentapetalae</taxon>
        <taxon>asterids</taxon>
        <taxon>campanulids</taxon>
        <taxon>Asterales</taxon>
        <taxon>Asteraceae</taxon>
        <taxon>Asteroideae</taxon>
        <taxon>Anthemideae</taxon>
        <taxon>Anthemidinae</taxon>
        <taxon>Tanacetum</taxon>
    </lineage>
</organism>
<dbReference type="EMBL" id="BKCJ010400590">
    <property type="protein sequence ID" value="GFA29950.1"/>
    <property type="molecule type" value="Genomic_DNA"/>
</dbReference>
<feature type="non-terminal residue" evidence="2">
    <location>
        <position position="1"/>
    </location>
</feature>
<gene>
    <name evidence="2" type="ORF">Tci_601922</name>
</gene>
<dbReference type="AlphaFoldDB" id="A0A699JEY2"/>
<proteinExistence type="predicted"/>
<sequence length="30" mass="3385">NVHPARPKNSSSTSRQEQKASKDKEKCIVM</sequence>
<name>A0A699JEY2_TANCI</name>
<feature type="region of interest" description="Disordered" evidence="1">
    <location>
        <begin position="1"/>
        <end position="30"/>
    </location>
</feature>
<reference evidence="2" key="1">
    <citation type="journal article" date="2019" name="Sci. Rep.">
        <title>Draft genome of Tanacetum cinerariifolium, the natural source of mosquito coil.</title>
        <authorList>
            <person name="Yamashiro T."/>
            <person name="Shiraishi A."/>
            <person name="Satake H."/>
            <person name="Nakayama K."/>
        </authorList>
    </citation>
    <scope>NUCLEOTIDE SEQUENCE</scope>
</reference>
<feature type="compositionally biased region" description="Basic and acidic residues" evidence="1">
    <location>
        <begin position="16"/>
        <end position="30"/>
    </location>
</feature>